<feature type="transmembrane region" description="Helical" evidence="7">
    <location>
        <begin position="138"/>
        <end position="162"/>
    </location>
</feature>
<dbReference type="InterPro" id="IPR050171">
    <property type="entry name" value="MFS_Transporters"/>
</dbReference>
<feature type="transmembrane region" description="Helical" evidence="7">
    <location>
        <begin position="168"/>
        <end position="186"/>
    </location>
</feature>
<dbReference type="GO" id="GO:0022857">
    <property type="term" value="F:transmembrane transporter activity"/>
    <property type="evidence" value="ECO:0007669"/>
    <property type="project" value="InterPro"/>
</dbReference>
<feature type="transmembrane region" description="Helical" evidence="7">
    <location>
        <begin position="104"/>
        <end position="126"/>
    </location>
</feature>
<feature type="transmembrane region" description="Helical" evidence="7">
    <location>
        <begin position="217"/>
        <end position="239"/>
    </location>
</feature>
<dbReference type="Gene3D" id="1.20.1250.20">
    <property type="entry name" value="MFS general substrate transporter like domains"/>
    <property type="match status" value="1"/>
</dbReference>
<accession>A0A842HPI4</accession>
<keyword evidence="5 7" id="KW-1133">Transmembrane helix</keyword>
<evidence type="ECO:0000256" key="1">
    <source>
        <dbReference type="ARBA" id="ARBA00004651"/>
    </source>
</evidence>
<evidence type="ECO:0000256" key="2">
    <source>
        <dbReference type="ARBA" id="ARBA00022448"/>
    </source>
</evidence>
<protein>
    <submittedName>
        <fullName evidence="9">MFS transporter</fullName>
    </submittedName>
</protein>
<evidence type="ECO:0000313" key="10">
    <source>
        <dbReference type="Proteomes" id="UP000545386"/>
    </source>
</evidence>
<feature type="transmembrane region" description="Helical" evidence="7">
    <location>
        <begin position="251"/>
        <end position="271"/>
    </location>
</feature>
<keyword evidence="2" id="KW-0813">Transport</keyword>
<organism evidence="9 10">
    <name type="scientific">Pusillimonas minor</name>
    <dbReference type="NCBI Taxonomy" id="2697024"/>
    <lineage>
        <taxon>Bacteria</taxon>
        <taxon>Pseudomonadati</taxon>
        <taxon>Pseudomonadota</taxon>
        <taxon>Betaproteobacteria</taxon>
        <taxon>Burkholderiales</taxon>
        <taxon>Alcaligenaceae</taxon>
        <taxon>Pusillimonas</taxon>
    </lineage>
</organism>
<feature type="transmembrane region" description="Helical" evidence="7">
    <location>
        <begin position="309"/>
        <end position="333"/>
    </location>
</feature>
<feature type="transmembrane region" description="Helical" evidence="7">
    <location>
        <begin position="372"/>
        <end position="397"/>
    </location>
</feature>
<dbReference type="SUPFAM" id="SSF103473">
    <property type="entry name" value="MFS general substrate transporter"/>
    <property type="match status" value="1"/>
</dbReference>
<feature type="transmembrane region" description="Helical" evidence="7">
    <location>
        <begin position="48"/>
        <end position="67"/>
    </location>
</feature>
<feature type="transmembrane region" description="Helical" evidence="7">
    <location>
        <begin position="79"/>
        <end position="98"/>
    </location>
</feature>
<dbReference type="GO" id="GO:0005886">
    <property type="term" value="C:plasma membrane"/>
    <property type="evidence" value="ECO:0007669"/>
    <property type="project" value="UniProtKB-SubCell"/>
</dbReference>
<dbReference type="InterPro" id="IPR036259">
    <property type="entry name" value="MFS_trans_sf"/>
</dbReference>
<dbReference type="Proteomes" id="UP000545386">
    <property type="component" value="Unassembled WGS sequence"/>
</dbReference>
<comment type="caution">
    <text evidence="9">The sequence shown here is derived from an EMBL/GenBank/DDBJ whole genome shotgun (WGS) entry which is preliminary data.</text>
</comment>
<sequence length="401" mass="42375">MHFLTLLLNRWGGFAGVTATVALCFATSSLPTPLYPLYEQAWDIPPSQLSYVFSAYMACVLASLLCFGRVSDTFGRFPVVVTALVTLIVGLVMSMLAPGVPMLLAARVLIGIGNGMLMTTAALAMGESHPDRDKRKAAVVNSTAVTVSFGLGPVLGGVIGQFNVYPLVLPYVFVLVLAVLTLFVVLRSRHQLAGPVGARAPLSVLPKVALPGAGRRVPFLQGCIGGFFTFAVGCMFASLVPSLLPALELDWQGPLVVGVAFLFMSVASLAVQMTQTRHAPFVGQALGMFAFALSVLALIAGMISHNVWVLIFSMVTFGVGQGFGFMYSAMIVGQYADEHRRSANISTFFLFTYTGASVPVVALGLLADRIGLASAIFSYSAITAVLLALLTVSALVLHQRA</sequence>
<evidence type="ECO:0000256" key="7">
    <source>
        <dbReference type="SAM" id="Phobius"/>
    </source>
</evidence>
<keyword evidence="4 7" id="KW-0812">Transmembrane</keyword>
<keyword evidence="3" id="KW-1003">Cell membrane</keyword>
<evidence type="ECO:0000256" key="6">
    <source>
        <dbReference type="ARBA" id="ARBA00023136"/>
    </source>
</evidence>
<reference evidence="9 10" key="1">
    <citation type="submission" date="2020-08" db="EMBL/GenBank/DDBJ databases">
        <title>Paraeoetvoesia sp. YC-7-48 draft genome sequence.</title>
        <authorList>
            <person name="Yao L."/>
        </authorList>
    </citation>
    <scope>NUCLEOTIDE SEQUENCE [LARGE SCALE GENOMIC DNA]</scope>
    <source>
        <strain evidence="10">YC-7-48</strain>
    </source>
</reference>
<dbReference type="InterPro" id="IPR020846">
    <property type="entry name" value="MFS_dom"/>
</dbReference>
<keyword evidence="6 7" id="KW-0472">Membrane</keyword>
<dbReference type="PROSITE" id="PS50850">
    <property type="entry name" value="MFS"/>
    <property type="match status" value="1"/>
</dbReference>
<name>A0A842HPI4_9BURK</name>
<gene>
    <name evidence="9" type="ORF">GTU67_09360</name>
</gene>
<keyword evidence="10" id="KW-1185">Reference proteome</keyword>
<feature type="transmembrane region" description="Helical" evidence="7">
    <location>
        <begin position="7"/>
        <end position="28"/>
    </location>
</feature>
<dbReference type="InterPro" id="IPR011701">
    <property type="entry name" value="MFS"/>
</dbReference>
<dbReference type="EMBL" id="JACJUU010000006">
    <property type="protein sequence ID" value="MBC2770116.1"/>
    <property type="molecule type" value="Genomic_DNA"/>
</dbReference>
<evidence type="ECO:0000256" key="3">
    <source>
        <dbReference type="ARBA" id="ARBA00022475"/>
    </source>
</evidence>
<evidence type="ECO:0000259" key="8">
    <source>
        <dbReference type="PROSITE" id="PS50850"/>
    </source>
</evidence>
<feature type="domain" description="Major facilitator superfamily (MFS) profile" evidence="8">
    <location>
        <begin position="5"/>
        <end position="401"/>
    </location>
</feature>
<dbReference type="AlphaFoldDB" id="A0A842HPI4"/>
<dbReference type="RefSeq" id="WP_185779812.1">
    <property type="nucleotide sequence ID" value="NZ_JACJUU010000006.1"/>
</dbReference>
<evidence type="ECO:0000313" key="9">
    <source>
        <dbReference type="EMBL" id="MBC2770116.1"/>
    </source>
</evidence>
<proteinExistence type="predicted"/>
<evidence type="ECO:0000256" key="5">
    <source>
        <dbReference type="ARBA" id="ARBA00022989"/>
    </source>
</evidence>
<feature type="transmembrane region" description="Helical" evidence="7">
    <location>
        <begin position="345"/>
        <end position="366"/>
    </location>
</feature>
<dbReference type="PANTHER" id="PTHR23517">
    <property type="entry name" value="RESISTANCE PROTEIN MDTM, PUTATIVE-RELATED-RELATED"/>
    <property type="match status" value="1"/>
</dbReference>
<evidence type="ECO:0000256" key="4">
    <source>
        <dbReference type="ARBA" id="ARBA00022692"/>
    </source>
</evidence>
<dbReference type="PANTHER" id="PTHR23517:SF13">
    <property type="entry name" value="MAJOR FACILITATOR SUPERFAMILY MFS_1"/>
    <property type="match status" value="1"/>
</dbReference>
<comment type="subcellular location">
    <subcellularLocation>
        <location evidence="1">Cell membrane</location>
        <topology evidence="1">Multi-pass membrane protein</topology>
    </subcellularLocation>
</comment>
<dbReference type="Pfam" id="PF07690">
    <property type="entry name" value="MFS_1"/>
    <property type="match status" value="1"/>
</dbReference>
<feature type="transmembrane region" description="Helical" evidence="7">
    <location>
        <begin position="283"/>
        <end position="303"/>
    </location>
</feature>